<gene>
    <name evidence="3" type="ORF">SAMN05216243_1191</name>
</gene>
<dbReference type="Pfam" id="PF13391">
    <property type="entry name" value="HNH_2"/>
    <property type="match status" value="1"/>
</dbReference>
<dbReference type="Pfam" id="PF26345">
    <property type="entry name" value="ScoMcrA_N"/>
    <property type="match status" value="1"/>
</dbReference>
<dbReference type="RefSeq" id="WP_245690067.1">
    <property type="nucleotide sequence ID" value="NZ_FNFL01000001.1"/>
</dbReference>
<feature type="domain" description="HNH nuclease" evidence="1">
    <location>
        <begin position="397"/>
        <end position="449"/>
    </location>
</feature>
<keyword evidence="3" id="KW-0378">Hydrolase</keyword>
<dbReference type="InterPro" id="IPR003615">
    <property type="entry name" value="HNH_nuc"/>
</dbReference>
<evidence type="ECO:0000259" key="1">
    <source>
        <dbReference type="Pfam" id="PF13391"/>
    </source>
</evidence>
<reference evidence="3 4" key="1">
    <citation type="submission" date="2016-10" db="EMBL/GenBank/DDBJ databases">
        <authorList>
            <person name="de Groot N.N."/>
        </authorList>
    </citation>
    <scope>NUCLEOTIDE SEQUENCE [LARGE SCALE GENOMIC DNA]</scope>
    <source>
        <strain evidence="3 4">CGMCC 1.6502</strain>
    </source>
</reference>
<dbReference type="InterPro" id="IPR058807">
    <property type="entry name" value="ScoMcrA_N"/>
</dbReference>
<protein>
    <submittedName>
        <fullName evidence="3">HNH endonuclease</fullName>
    </submittedName>
</protein>
<organism evidence="3 4">
    <name type="scientific">Sediminibacillus albus</name>
    <dbReference type="NCBI Taxonomy" id="407036"/>
    <lineage>
        <taxon>Bacteria</taxon>
        <taxon>Bacillati</taxon>
        <taxon>Bacillota</taxon>
        <taxon>Bacilli</taxon>
        <taxon>Bacillales</taxon>
        <taxon>Bacillaceae</taxon>
        <taxon>Sediminibacillus</taxon>
    </lineage>
</organism>
<dbReference type="GO" id="GO:0004519">
    <property type="term" value="F:endonuclease activity"/>
    <property type="evidence" value="ECO:0007669"/>
    <property type="project" value="UniProtKB-KW"/>
</dbReference>
<keyword evidence="4" id="KW-1185">Reference proteome</keyword>
<keyword evidence="3" id="KW-0255">Endonuclease</keyword>
<keyword evidence="3" id="KW-0540">Nuclease</keyword>
<evidence type="ECO:0000313" key="3">
    <source>
        <dbReference type="EMBL" id="SDJ86160.1"/>
    </source>
</evidence>
<accession>A0A1G8X8U0</accession>
<dbReference type="Proteomes" id="UP000198694">
    <property type="component" value="Unassembled WGS sequence"/>
</dbReference>
<dbReference type="AlphaFoldDB" id="A0A1G8X8U0"/>
<sequence>MPIPKNIEEKHILQAIFHIQKYGTPEEREATKFHMNYDGKLYSPKYVLSIANLYANDEELSPELFSGGEETNNYLKKLGFKIEKFGVSSHSWTIQSNEVAFKVIDKSVFLHNGTGLPKEIRSFFDIVHFKEGQKQNITLIYNEKQYDATIEFDKMDNPRSKMRWSGHLSNAIRLDYPNEYGQYKAKGESQSKLKMKFIKYNNNEYQIAITENFSFNGEAILDGRFENALFQDSFRKREYVKGKDTKYYIITVNYPTLVYEVYVLENHNKVATDTVIDRESKNLLTPAKQTGIRLLLEYNSNANINNTTMVHFKFDRPNGKPWEKDSITVLRELFNEYHNELQKETELEKALIKEIDELIEEVDSSTEITESEKEQVIKARIGHSQFKKSLLNREKKCKLCGVTDERFLVASHIKPWSKSNNQERLDVNNGLLLCPNHDYLFDKGYISFDDDGRILISSTLGGPTKTFMNLYEDMRIQFDLHQLEFIRWHRENLYEEQLSNIEL</sequence>
<name>A0A1G8X8U0_9BACI</name>
<dbReference type="EMBL" id="FNFL01000001">
    <property type="protein sequence ID" value="SDJ86160.1"/>
    <property type="molecule type" value="Genomic_DNA"/>
</dbReference>
<feature type="domain" description="ScoMcrA-like N-terminal head" evidence="2">
    <location>
        <begin position="6"/>
        <end position="83"/>
    </location>
</feature>
<proteinExistence type="predicted"/>
<evidence type="ECO:0000259" key="2">
    <source>
        <dbReference type="Pfam" id="PF26345"/>
    </source>
</evidence>
<evidence type="ECO:0000313" key="4">
    <source>
        <dbReference type="Proteomes" id="UP000198694"/>
    </source>
</evidence>